<keyword evidence="11" id="KW-1185">Reference proteome</keyword>
<evidence type="ECO:0000256" key="6">
    <source>
        <dbReference type="ARBA" id="ARBA00022989"/>
    </source>
</evidence>
<keyword evidence="4" id="KW-1003">Cell membrane</keyword>
<evidence type="ECO:0000256" key="4">
    <source>
        <dbReference type="ARBA" id="ARBA00022475"/>
    </source>
</evidence>
<evidence type="ECO:0000256" key="3">
    <source>
        <dbReference type="ARBA" id="ARBA00022448"/>
    </source>
</evidence>
<dbReference type="PROSITE" id="PS51012">
    <property type="entry name" value="ABC_TM2"/>
    <property type="match status" value="1"/>
</dbReference>
<evidence type="ECO:0000259" key="9">
    <source>
        <dbReference type="PROSITE" id="PS51012"/>
    </source>
</evidence>
<feature type="transmembrane region" description="Helical" evidence="8">
    <location>
        <begin position="286"/>
        <end position="306"/>
    </location>
</feature>
<dbReference type="PANTHER" id="PTHR30294:SF45">
    <property type="entry name" value="LINEARMYCIN RESISTANCE PERMEASE PROTEIN LNRN"/>
    <property type="match status" value="1"/>
</dbReference>
<evidence type="ECO:0000256" key="5">
    <source>
        <dbReference type="ARBA" id="ARBA00022692"/>
    </source>
</evidence>
<feature type="transmembrane region" description="Helical" evidence="8">
    <location>
        <begin position="221"/>
        <end position="244"/>
    </location>
</feature>
<evidence type="ECO:0000256" key="2">
    <source>
        <dbReference type="ARBA" id="ARBA00007783"/>
    </source>
</evidence>
<feature type="domain" description="ABC transmembrane type-2" evidence="9">
    <location>
        <begin position="144"/>
        <end position="368"/>
    </location>
</feature>
<comment type="subcellular location">
    <subcellularLocation>
        <location evidence="1">Cell membrane</location>
        <topology evidence="1">Multi-pass membrane protein</topology>
    </subcellularLocation>
</comment>
<dbReference type="InterPro" id="IPR047817">
    <property type="entry name" value="ABC2_TM_bact-type"/>
</dbReference>
<keyword evidence="3" id="KW-0813">Transport</keyword>
<dbReference type="RefSeq" id="WP_343185627.1">
    <property type="nucleotide sequence ID" value="NZ_JBCITM010000006.1"/>
</dbReference>
<dbReference type="Proteomes" id="UP001407405">
    <property type="component" value="Unassembled WGS sequence"/>
</dbReference>
<keyword evidence="7 8" id="KW-0472">Membrane</keyword>
<reference evidence="10 11" key="1">
    <citation type="submission" date="2024-04" db="EMBL/GenBank/DDBJ databases">
        <title>Genome sequencing and metabolic network reconstruction of aminoacids and betaine degradation by Anoxynatronum sibiricum.</title>
        <authorList>
            <person name="Detkova E.N."/>
            <person name="Boltjanskaja Y.V."/>
            <person name="Mardanov A.V."/>
            <person name="Kevbrin V."/>
        </authorList>
    </citation>
    <scope>NUCLEOTIDE SEQUENCE [LARGE SCALE GENOMIC DNA]</scope>
    <source>
        <strain evidence="10 11">Z-7981</strain>
    </source>
</reference>
<dbReference type="Gene3D" id="3.40.1710.10">
    <property type="entry name" value="abc type-2 transporter like domain"/>
    <property type="match status" value="1"/>
</dbReference>
<keyword evidence="5 8" id="KW-0812">Transmembrane</keyword>
<comment type="similarity">
    <text evidence="2">Belongs to the ABC-2 integral membrane protein family.</text>
</comment>
<sequence length="370" mass="41001">MIISATIFRRLLRNKLSLLLVLVIPPVMISLLFGLGMTGSDAMNVGLVDQDQTPLTRQLEETLRHQVSVIPMKEDAVRGALARSQVSMVLVVEKGFTSDVLAGRQPEVYRYSIEASNLSMPVRMAAEGFIATARSQGLAAKGNENVFYQRMDALRQTQMQVVVAQADGTSPQQAWDAVSAMGILGMNMLFLSFYAAMYLLKDRENRTFHRAMITPLTQRSYLFQMITCFIVIMLIQVAGVFVVSRWLMEMYLGANMAALFGVMMVFAVVCISLGVAVAANVKSTRHAGTLSSLLVTPMAMLGGLLWPREIMPEVLQHMGLFLPTTWMMQAAGKVIETGRLVDATWELIILMLFALVFFLLGGWRRVDISS</sequence>
<dbReference type="InterPro" id="IPR051449">
    <property type="entry name" value="ABC-2_transporter_component"/>
</dbReference>
<evidence type="ECO:0000256" key="7">
    <source>
        <dbReference type="ARBA" id="ARBA00023136"/>
    </source>
</evidence>
<evidence type="ECO:0000256" key="8">
    <source>
        <dbReference type="SAM" id="Phobius"/>
    </source>
</evidence>
<feature type="transmembrane region" description="Helical" evidence="8">
    <location>
        <begin position="16"/>
        <end position="37"/>
    </location>
</feature>
<evidence type="ECO:0000313" key="10">
    <source>
        <dbReference type="EMBL" id="MEN1760306.1"/>
    </source>
</evidence>
<gene>
    <name evidence="10" type="ORF">AAIG11_07470</name>
</gene>
<accession>A0ABU9VT04</accession>
<proteinExistence type="inferred from homology"/>
<keyword evidence="6 8" id="KW-1133">Transmembrane helix</keyword>
<organism evidence="10 11">
    <name type="scientific">Anoxynatronum sibiricum</name>
    <dbReference type="NCBI Taxonomy" id="210623"/>
    <lineage>
        <taxon>Bacteria</taxon>
        <taxon>Bacillati</taxon>
        <taxon>Bacillota</taxon>
        <taxon>Clostridia</taxon>
        <taxon>Eubacteriales</taxon>
        <taxon>Clostridiaceae</taxon>
        <taxon>Anoxynatronum</taxon>
    </lineage>
</organism>
<comment type="caution">
    <text evidence="10">The sequence shown here is derived from an EMBL/GenBank/DDBJ whole genome shotgun (WGS) entry which is preliminary data.</text>
</comment>
<name>A0ABU9VT04_9CLOT</name>
<evidence type="ECO:0000313" key="11">
    <source>
        <dbReference type="Proteomes" id="UP001407405"/>
    </source>
</evidence>
<dbReference type="Pfam" id="PF12698">
    <property type="entry name" value="ABC2_membrane_3"/>
    <property type="match status" value="1"/>
</dbReference>
<dbReference type="EMBL" id="JBCITM010000006">
    <property type="protein sequence ID" value="MEN1760306.1"/>
    <property type="molecule type" value="Genomic_DNA"/>
</dbReference>
<feature type="transmembrane region" description="Helical" evidence="8">
    <location>
        <begin position="343"/>
        <end position="363"/>
    </location>
</feature>
<feature type="transmembrane region" description="Helical" evidence="8">
    <location>
        <begin position="177"/>
        <end position="200"/>
    </location>
</feature>
<feature type="transmembrane region" description="Helical" evidence="8">
    <location>
        <begin position="256"/>
        <end position="279"/>
    </location>
</feature>
<dbReference type="PANTHER" id="PTHR30294">
    <property type="entry name" value="MEMBRANE COMPONENT OF ABC TRANSPORTER YHHJ-RELATED"/>
    <property type="match status" value="1"/>
</dbReference>
<evidence type="ECO:0000256" key="1">
    <source>
        <dbReference type="ARBA" id="ARBA00004651"/>
    </source>
</evidence>
<protein>
    <submittedName>
        <fullName evidence="10">ABC transporter permease</fullName>
    </submittedName>
</protein>
<dbReference type="InterPro" id="IPR013525">
    <property type="entry name" value="ABC2_TM"/>
</dbReference>